<sequence>MVHVTPTASVRPARDDAQVAELAQVLERTASWLRRTLRAEEWNAVALAVLDDLDRHGPRRVTELAAQERTSQPGMTGIVGRLEAAGMVERAPDPSDGRATLVSATAAGRAYIAGRHARRTEFLAARITTLSADDRRALLGATHALAALTDTPYPTTPTGPTGPGGEAAGTPTTRETRTEGEPS</sequence>
<dbReference type="InterPro" id="IPR036388">
    <property type="entry name" value="WH-like_DNA-bd_sf"/>
</dbReference>
<feature type="region of interest" description="Disordered" evidence="1">
    <location>
        <begin position="146"/>
        <end position="183"/>
    </location>
</feature>
<organism evidence="3 4">
    <name type="scientific">Pseudonocardia halophobica</name>
    <dbReference type="NCBI Taxonomy" id="29401"/>
    <lineage>
        <taxon>Bacteria</taxon>
        <taxon>Bacillati</taxon>
        <taxon>Actinomycetota</taxon>
        <taxon>Actinomycetes</taxon>
        <taxon>Pseudonocardiales</taxon>
        <taxon>Pseudonocardiaceae</taxon>
        <taxon>Pseudonocardia</taxon>
    </lineage>
</organism>
<feature type="compositionally biased region" description="Basic and acidic residues" evidence="1">
    <location>
        <begin position="174"/>
        <end position="183"/>
    </location>
</feature>
<dbReference type="GO" id="GO:0003700">
    <property type="term" value="F:DNA-binding transcription factor activity"/>
    <property type="evidence" value="ECO:0007669"/>
    <property type="project" value="InterPro"/>
</dbReference>
<dbReference type="Pfam" id="PF01047">
    <property type="entry name" value="MarR"/>
    <property type="match status" value="1"/>
</dbReference>
<feature type="domain" description="HTH marR-type" evidence="2">
    <location>
        <begin position="19"/>
        <end position="147"/>
    </location>
</feature>
<dbReference type="Proteomes" id="UP001143463">
    <property type="component" value="Unassembled WGS sequence"/>
</dbReference>
<protein>
    <recommendedName>
        <fullName evidence="2">HTH marR-type domain-containing protein</fullName>
    </recommendedName>
</protein>
<name>A0A9W6P0X6_9PSEU</name>
<evidence type="ECO:0000256" key="1">
    <source>
        <dbReference type="SAM" id="MobiDB-lite"/>
    </source>
</evidence>
<dbReference type="Gene3D" id="1.10.10.10">
    <property type="entry name" value="Winged helix-like DNA-binding domain superfamily/Winged helix DNA-binding domain"/>
    <property type="match status" value="1"/>
</dbReference>
<dbReference type="SUPFAM" id="SSF46785">
    <property type="entry name" value="Winged helix' DNA-binding domain"/>
    <property type="match status" value="1"/>
</dbReference>
<gene>
    <name evidence="3" type="ORF">GCM10017577_68840</name>
</gene>
<dbReference type="PANTHER" id="PTHR39515:SF2">
    <property type="entry name" value="HTH-TYPE TRANSCRIPTIONAL REGULATOR RV0880"/>
    <property type="match status" value="1"/>
</dbReference>
<evidence type="ECO:0000313" key="3">
    <source>
        <dbReference type="EMBL" id="GLL15730.1"/>
    </source>
</evidence>
<keyword evidence="4" id="KW-1185">Reference proteome</keyword>
<dbReference type="AlphaFoldDB" id="A0A9W6P0X6"/>
<feature type="compositionally biased region" description="Low complexity" evidence="1">
    <location>
        <begin position="146"/>
        <end position="159"/>
    </location>
</feature>
<reference evidence="3" key="1">
    <citation type="journal article" date="2014" name="Int. J. Syst. Evol. Microbiol.">
        <title>Complete genome sequence of Corynebacterium casei LMG S-19264T (=DSM 44701T), isolated from a smear-ripened cheese.</title>
        <authorList>
            <consortium name="US DOE Joint Genome Institute (JGI-PGF)"/>
            <person name="Walter F."/>
            <person name="Albersmeier A."/>
            <person name="Kalinowski J."/>
            <person name="Ruckert C."/>
        </authorList>
    </citation>
    <scope>NUCLEOTIDE SEQUENCE</scope>
    <source>
        <strain evidence="3">VKM Ac-1069</strain>
    </source>
</reference>
<dbReference type="InterPro" id="IPR052526">
    <property type="entry name" value="HTH-type_Bedaq_tolerance"/>
</dbReference>
<dbReference type="PROSITE" id="PS50995">
    <property type="entry name" value="HTH_MARR_2"/>
    <property type="match status" value="1"/>
</dbReference>
<proteinExistence type="predicted"/>
<reference evidence="3" key="2">
    <citation type="submission" date="2023-01" db="EMBL/GenBank/DDBJ databases">
        <authorList>
            <person name="Sun Q."/>
            <person name="Evtushenko L."/>
        </authorList>
    </citation>
    <scope>NUCLEOTIDE SEQUENCE</scope>
    <source>
        <strain evidence="3">VKM Ac-1069</strain>
    </source>
</reference>
<evidence type="ECO:0000313" key="4">
    <source>
        <dbReference type="Proteomes" id="UP001143463"/>
    </source>
</evidence>
<dbReference type="InterPro" id="IPR000835">
    <property type="entry name" value="HTH_MarR-typ"/>
</dbReference>
<evidence type="ECO:0000259" key="2">
    <source>
        <dbReference type="PROSITE" id="PS50995"/>
    </source>
</evidence>
<dbReference type="InterPro" id="IPR036390">
    <property type="entry name" value="WH_DNA-bd_sf"/>
</dbReference>
<accession>A0A9W6P0X6</accession>
<dbReference type="SMART" id="SM00347">
    <property type="entry name" value="HTH_MARR"/>
    <property type="match status" value="1"/>
</dbReference>
<dbReference type="EMBL" id="BSFQ01000054">
    <property type="protein sequence ID" value="GLL15730.1"/>
    <property type="molecule type" value="Genomic_DNA"/>
</dbReference>
<dbReference type="PANTHER" id="PTHR39515">
    <property type="entry name" value="CONSERVED PROTEIN"/>
    <property type="match status" value="1"/>
</dbReference>
<comment type="caution">
    <text evidence="3">The sequence shown here is derived from an EMBL/GenBank/DDBJ whole genome shotgun (WGS) entry which is preliminary data.</text>
</comment>